<evidence type="ECO:0000259" key="2">
    <source>
        <dbReference type="PROSITE" id="PS50110"/>
    </source>
</evidence>
<dbReference type="SUPFAM" id="SSF52172">
    <property type="entry name" value="CheY-like"/>
    <property type="match status" value="1"/>
</dbReference>
<evidence type="ECO:0000313" key="4">
    <source>
        <dbReference type="EMBL" id="BEQ15649.1"/>
    </source>
</evidence>
<feature type="domain" description="ANTAR" evidence="3">
    <location>
        <begin position="131"/>
        <end position="192"/>
    </location>
</feature>
<dbReference type="KEGG" id="dmp:FAK_27150"/>
<keyword evidence="1" id="KW-0597">Phosphoprotein</keyword>
<gene>
    <name evidence="4" type="ORF">FAK_27150</name>
</gene>
<proteinExistence type="predicted"/>
<evidence type="ECO:0000313" key="5">
    <source>
        <dbReference type="Proteomes" id="UP001366166"/>
    </source>
</evidence>
<dbReference type="InterPro" id="IPR008327">
    <property type="entry name" value="Sig_transdc_resp-reg_antiterm"/>
</dbReference>
<dbReference type="GO" id="GO:0000160">
    <property type="term" value="P:phosphorelay signal transduction system"/>
    <property type="evidence" value="ECO:0007669"/>
    <property type="project" value="InterPro"/>
</dbReference>
<dbReference type="Proteomes" id="UP001366166">
    <property type="component" value="Chromosome"/>
</dbReference>
<dbReference type="Gene3D" id="3.40.50.2300">
    <property type="match status" value="1"/>
</dbReference>
<evidence type="ECO:0000256" key="1">
    <source>
        <dbReference type="PROSITE-ProRule" id="PRU00169"/>
    </source>
</evidence>
<dbReference type="RefSeq" id="WP_338600331.1">
    <property type="nucleotide sequence ID" value="NZ_AP028679.1"/>
</dbReference>
<feature type="modified residue" description="4-aspartylphosphate" evidence="1">
    <location>
        <position position="61"/>
    </location>
</feature>
<keyword evidence="5" id="KW-1185">Reference proteome</keyword>
<name>A0AAU9EM68_9BACT</name>
<reference evidence="5" key="1">
    <citation type="journal article" date="2023" name="Arch. Microbiol.">
        <title>Desulfoferula mesophilus gen. nov. sp. nov., a mesophilic sulfate-reducing bacterium isolated from a brackish lake sediment.</title>
        <authorList>
            <person name="Watanabe T."/>
            <person name="Yabe T."/>
            <person name="Tsuji J.M."/>
            <person name="Fukui M."/>
        </authorList>
    </citation>
    <scope>NUCLEOTIDE SEQUENCE [LARGE SCALE GENOMIC DNA]</scope>
    <source>
        <strain evidence="5">12FAK</strain>
    </source>
</reference>
<dbReference type="SMART" id="SM01012">
    <property type="entry name" value="ANTAR"/>
    <property type="match status" value="1"/>
</dbReference>
<dbReference type="GO" id="GO:0003723">
    <property type="term" value="F:RNA binding"/>
    <property type="evidence" value="ECO:0007669"/>
    <property type="project" value="InterPro"/>
</dbReference>
<dbReference type="PROSITE" id="PS50110">
    <property type="entry name" value="RESPONSE_REGULATORY"/>
    <property type="match status" value="1"/>
</dbReference>
<dbReference type="EMBL" id="AP028679">
    <property type="protein sequence ID" value="BEQ15649.1"/>
    <property type="molecule type" value="Genomic_DNA"/>
</dbReference>
<dbReference type="PIRSF" id="PIRSF036382">
    <property type="entry name" value="RR_antiterm"/>
    <property type="match status" value="1"/>
</dbReference>
<dbReference type="Gene3D" id="1.10.10.10">
    <property type="entry name" value="Winged helix-like DNA-binding domain superfamily/Winged helix DNA-binding domain"/>
    <property type="match status" value="1"/>
</dbReference>
<evidence type="ECO:0000259" key="3">
    <source>
        <dbReference type="PROSITE" id="PS50921"/>
    </source>
</evidence>
<dbReference type="Pfam" id="PF03861">
    <property type="entry name" value="ANTAR"/>
    <property type="match status" value="1"/>
</dbReference>
<dbReference type="Pfam" id="PF00072">
    <property type="entry name" value="Response_reg"/>
    <property type="match status" value="1"/>
</dbReference>
<dbReference type="InterPro" id="IPR036388">
    <property type="entry name" value="WH-like_DNA-bd_sf"/>
</dbReference>
<dbReference type="InterPro" id="IPR011006">
    <property type="entry name" value="CheY-like_superfamily"/>
</dbReference>
<protein>
    <submittedName>
        <fullName evidence="4">Transcriptional regulator</fullName>
    </submittedName>
</protein>
<dbReference type="InterPro" id="IPR005561">
    <property type="entry name" value="ANTAR"/>
</dbReference>
<sequence>MEQFREKSVFKVLLASRRERDMAELARCLTELGHQVAGLAREGRAACLLHHELRPDLAMLDQDLPNLDGVEAARRMNARRPLPVLIISRNGCERPGPGADPASVSAYCVPPWEPSLVGPILAMAWRNHQRLCHLEGRVRELDQALSERKDIERAKGVLMERRGLSLDQAEQRLQSEARRRGVGLAQVARDLVCAQAVLAK</sequence>
<dbReference type="PROSITE" id="PS50921">
    <property type="entry name" value="ANTAR"/>
    <property type="match status" value="1"/>
</dbReference>
<dbReference type="AlphaFoldDB" id="A0AAU9EM68"/>
<dbReference type="InterPro" id="IPR001789">
    <property type="entry name" value="Sig_transdc_resp-reg_receiver"/>
</dbReference>
<accession>A0AAU9EM68</accession>
<feature type="domain" description="Response regulatory" evidence="2">
    <location>
        <begin position="11"/>
        <end position="125"/>
    </location>
</feature>
<organism evidence="4 5">
    <name type="scientific">Desulfoferula mesophila</name>
    <dbReference type="NCBI Taxonomy" id="3058419"/>
    <lineage>
        <taxon>Bacteria</taxon>
        <taxon>Pseudomonadati</taxon>
        <taxon>Thermodesulfobacteriota</taxon>
        <taxon>Desulfarculia</taxon>
        <taxon>Desulfarculales</taxon>
        <taxon>Desulfarculaceae</taxon>
        <taxon>Desulfoferula</taxon>
    </lineage>
</organism>